<dbReference type="Proteomes" id="UP001219518">
    <property type="component" value="Unassembled WGS sequence"/>
</dbReference>
<evidence type="ECO:0000313" key="2">
    <source>
        <dbReference type="EMBL" id="KAK3922597.1"/>
    </source>
</evidence>
<accession>A0AAE1LLN4</accession>
<comment type="caution">
    <text evidence="2">The sequence shown here is derived from an EMBL/GenBank/DDBJ whole genome shotgun (WGS) entry which is preliminary data.</text>
</comment>
<name>A0AAE1LLN4_9NEOP</name>
<protein>
    <submittedName>
        <fullName evidence="2">50S ribosomal protein L13</fullName>
    </submittedName>
</protein>
<proteinExistence type="predicted"/>
<dbReference type="EMBL" id="JAHWGI010001100">
    <property type="protein sequence ID" value="KAK3922597.1"/>
    <property type="molecule type" value="Genomic_DNA"/>
</dbReference>
<evidence type="ECO:0000313" key="3">
    <source>
        <dbReference type="Proteomes" id="UP001219518"/>
    </source>
</evidence>
<dbReference type="PANTHER" id="PTHR33053">
    <property type="entry name" value="PROTEIN, PUTATIVE-RELATED"/>
    <property type="match status" value="1"/>
</dbReference>
<evidence type="ECO:0000256" key="1">
    <source>
        <dbReference type="SAM" id="MobiDB-lite"/>
    </source>
</evidence>
<feature type="region of interest" description="Disordered" evidence="1">
    <location>
        <begin position="1"/>
        <end position="21"/>
    </location>
</feature>
<reference evidence="2" key="2">
    <citation type="journal article" date="2023" name="BMC Genomics">
        <title>Pest status, molecular evolution, and epigenetic factors derived from the genome assembly of Frankliniella fusca, a thysanopteran phytovirus vector.</title>
        <authorList>
            <person name="Catto M.A."/>
            <person name="Labadie P.E."/>
            <person name="Jacobson A.L."/>
            <person name="Kennedy G.G."/>
            <person name="Srinivasan R."/>
            <person name="Hunt B.G."/>
        </authorList>
    </citation>
    <scope>NUCLEOTIDE SEQUENCE</scope>
    <source>
        <strain evidence="2">PL_HMW_Pooled</strain>
    </source>
</reference>
<keyword evidence="2" id="KW-0689">Ribosomal protein</keyword>
<organism evidence="2 3">
    <name type="scientific">Frankliniella fusca</name>
    <dbReference type="NCBI Taxonomy" id="407009"/>
    <lineage>
        <taxon>Eukaryota</taxon>
        <taxon>Metazoa</taxon>
        <taxon>Ecdysozoa</taxon>
        <taxon>Arthropoda</taxon>
        <taxon>Hexapoda</taxon>
        <taxon>Insecta</taxon>
        <taxon>Pterygota</taxon>
        <taxon>Neoptera</taxon>
        <taxon>Paraneoptera</taxon>
        <taxon>Thysanoptera</taxon>
        <taxon>Terebrantia</taxon>
        <taxon>Thripoidea</taxon>
        <taxon>Thripidae</taxon>
        <taxon>Frankliniella</taxon>
    </lineage>
</organism>
<keyword evidence="3" id="KW-1185">Reference proteome</keyword>
<feature type="compositionally biased region" description="Low complexity" evidence="1">
    <location>
        <begin position="1"/>
        <end position="16"/>
    </location>
</feature>
<dbReference type="GO" id="GO:0005840">
    <property type="term" value="C:ribosome"/>
    <property type="evidence" value="ECO:0007669"/>
    <property type="project" value="UniProtKB-KW"/>
</dbReference>
<dbReference type="AlphaFoldDB" id="A0AAE1LLN4"/>
<reference evidence="2" key="1">
    <citation type="submission" date="2021-07" db="EMBL/GenBank/DDBJ databases">
        <authorList>
            <person name="Catto M.A."/>
            <person name="Jacobson A."/>
            <person name="Kennedy G."/>
            <person name="Labadie P."/>
            <person name="Hunt B.G."/>
            <person name="Srinivasan R."/>
        </authorList>
    </citation>
    <scope>NUCLEOTIDE SEQUENCE</scope>
    <source>
        <strain evidence="2">PL_HMW_Pooled</strain>
        <tissue evidence="2">Head</tissue>
    </source>
</reference>
<dbReference type="PANTHER" id="PTHR33053:SF25">
    <property type="entry name" value="TRANSPOSASE DOMAIN-CONTAINING PROTEIN"/>
    <property type="match status" value="1"/>
</dbReference>
<sequence length="211" mass="23847">MLSGRSISSISESESGNDAASIVSDGQPVVFNEDETEDYVIDYNFDISVLPSGGKLWYKGFRANLEQLDLKQYLEKHNKIVFDIGIDGLPIVNGKLWPILAHLTETDNDPFIISIYLGSEDPKDPEEFFQKYVGELQVLFAEGFRIGGEVNDVEIRNYILDAQARSFVKCCIRHNGYAGCEKCVVWGDSRDNRMIFEDLDAPLRTDESFKN</sequence>
<gene>
    <name evidence="2" type="ORF">KUF71_012054</name>
</gene>
<keyword evidence="2" id="KW-0687">Ribonucleoprotein</keyword>